<dbReference type="STRING" id="187330.AMS58_15230"/>
<comment type="caution">
    <text evidence="1">The sequence shown here is derived from an EMBL/GenBank/DDBJ whole genome shotgun (WGS) entry which is preliminary data.</text>
</comment>
<dbReference type="EMBL" id="LHPH01000010">
    <property type="protein sequence ID" value="KPH63164.1"/>
    <property type="molecule type" value="Genomic_DNA"/>
</dbReference>
<reference evidence="1 2" key="1">
    <citation type="submission" date="2015-08" db="EMBL/GenBank/DDBJ databases">
        <title>Draft Genome Sequence of Pseudoalteromonas porphyrae UCD-SED14.</title>
        <authorList>
            <person name="Coil D.A."/>
            <person name="Jospin G."/>
            <person name="Lee R.D."/>
            <person name="Eisen J.A."/>
        </authorList>
    </citation>
    <scope>NUCLEOTIDE SEQUENCE [LARGE SCALE GENOMIC DNA]</scope>
    <source>
        <strain evidence="1 2">UCD-SED14</strain>
    </source>
</reference>
<dbReference type="RefSeq" id="WP_054454385.1">
    <property type="nucleotide sequence ID" value="NZ_LHPH01000010.1"/>
</dbReference>
<keyword evidence="2" id="KW-1185">Reference proteome</keyword>
<sequence>MGVNLNYYKDPTSADYKRIAYNYGYNASMDMDAEAFASVAESLSKDLEGMVSKMNSMGRDDFYHYKTGGSDFAEAGSTQIGFSNNYFKSNLRYGDVPQTTIIHEVSHLPSFDYGHVHNGDTSFGSRIKDIKVLNSVAHRSFSPRERVSAISHLRHNPYVLEHSMMGKNYVD</sequence>
<evidence type="ECO:0000313" key="2">
    <source>
        <dbReference type="Proteomes" id="UP000037848"/>
    </source>
</evidence>
<name>A0A0N1MV79_9GAMM</name>
<dbReference type="PATRIC" id="fig|187330.3.peg.4279"/>
<evidence type="ECO:0000313" key="1">
    <source>
        <dbReference type="EMBL" id="KPH63164.1"/>
    </source>
</evidence>
<organism evidence="1 2">
    <name type="scientific">Pseudoalteromonas porphyrae</name>
    <dbReference type="NCBI Taxonomy" id="187330"/>
    <lineage>
        <taxon>Bacteria</taxon>
        <taxon>Pseudomonadati</taxon>
        <taxon>Pseudomonadota</taxon>
        <taxon>Gammaproteobacteria</taxon>
        <taxon>Alteromonadales</taxon>
        <taxon>Pseudoalteromonadaceae</taxon>
        <taxon>Pseudoalteromonas</taxon>
    </lineage>
</organism>
<proteinExistence type="predicted"/>
<accession>A0A0N1MV79</accession>
<gene>
    <name evidence="1" type="ORF">ADS77_10810</name>
</gene>
<dbReference type="Proteomes" id="UP000037848">
    <property type="component" value="Unassembled WGS sequence"/>
</dbReference>
<protein>
    <submittedName>
        <fullName evidence="1">Uncharacterized protein</fullName>
    </submittedName>
</protein>
<dbReference type="AlphaFoldDB" id="A0A0N1MV79"/>